<evidence type="ECO:0000313" key="2">
    <source>
        <dbReference type="EMBL" id="CDR38650.1"/>
    </source>
</evidence>
<organism evidence="2">
    <name type="scientific">Cyberlindnera fabianii</name>
    <name type="common">Yeast</name>
    <name type="synonym">Hansenula fabianii</name>
    <dbReference type="NCBI Taxonomy" id="36022"/>
    <lineage>
        <taxon>Eukaryota</taxon>
        <taxon>Fungi</taxon>
        <taxon>Dikarya</taxon>
        <taxon>Ascomycota</taxon>
        <taxon>Saccharomycotina</taxon>
        <taxon>Saccharomycetes</taxon>
        <taxon>Phaffomycetales</taxon>
        <taxon>Phaffomycetaceae</taxon>
        <taxon>Cyberlindnera</taxon>
    </lineage>
</organism>
<dbReference type="PhylomeDB" id="A0A061AV84"/>
<accession>A0A061AV84</accession>
<reference evidence="2" key="1">
    <citation type="journal article" date="2014" name="Genome Announc.">
        <title>Genome sequence of the yeast Cyberlindnera fabianii (Hansenula fabianii).</title>
        <authorList>
            <person name="Freel K.C."/>
            <person name="Sarilar V."/>
            <person name="Neuveglise C."/>
            <person name="Devillers H."/>
            <person name="Friedrich A."/>
            <person name="Schacherer J."/>
        </authorList>
    </citation>
    <scope>NUCLEOTIDE SEQUENCE</scope>
    <source>
        <strain evidence="2">YJS4271</strain>
    </source>
</reference>
<feature type="compositionally biased region" description="Low complexity" evidence="1">
    <location>
        <begin position="227"/>
        <end position="236"/>
    </location>
</feature>
<feature type="compositionally biased region" description="Basic and acidic residues" evidence="1">
    <location>
        <begin position="195"/>
        <end position="207"/>
    </location>
</feature>
<sequence>MSVSGHKISRQELYSDGEVSDDEPMLLPKIDFEIVENVTTEPQDGDQSMNDQDEEFDFPLFSFGAAADPQEDKKLDEPTEETEERGRTQERTTVMKVSLRSPSPVYIKQERPKSYYFHTSTDLSRSQCEATALTYDQIMQRSQDITPYPTGKVIQLAAYNARIERELLRAGKKTRPGKKARLARVEAKKNKKERNKIQKKAEDEAFRKLMKKKNHKRGGKKNKKKSAASGASAGNKQPEKPKYRTE</sequence>
<proteinExistence type="predicted"/>
<dbReference type="AlphaFoldDB" id="A0A061AV84"/>
<feature type="region of interest" description="Disordered" evidence="1">
    <location>
        <begin position="1"/>
        <end position="27"/>
    </location>
</feature>
<feature type="compositionally biased region" description="Basic and acidic residues" evidence="1">
    <location>
        <begin position="237"/>
        <end position="246"/>
    </location>
</feature>
<feature type="compositionally biased region" description="Basic residues" evidence="1">
    <location>
        <begin position="208"/>
        <end position="226"/>
    </location>
</feature>
<evidence type="ECO:0000256" key="1">
    <source>
        <dbReference type="SAM" id="MobiDB-lite"/>
    </source>
</evidence>
<feature type="region of interest" description="Disordered" evidence="1">
    <location>
        <begin position="63"/>
        <end position="98"/>
    </location>
</feature>
<dbReference type="InterPro" id="IPR018555">
    <property type="entry name" value="C630.06c-like"/>
</dbReference>
<feature type="compositionally biased region" description="Basic residues" evidence="1">
    <location>
        <begin position="170"/>
        <end position="182"/>
    </location>
</feature>
<dbReference type="EMBL" id="LK052887">
    <property type="protein sequence ID" value="CDR38650.1"/>
    <property type="molecule type" value="Genomic_DNA"/>
</dbReference>
<dbReference type="OrthoDB" id="3981051at2759"/>
<dbReference type="VEuPathDB" id="FungiDB:BON22_0157"/>
<feature type="region of interest" description="Disordered" evidence="1">
    <location>
        <begin position="170"/>
        <end position="246"/>
    </location>
</feature>
<name>A0A061AV84_CYBFA</name>
<dbReference type="Pfam" id="PF09428">
    <property type="entry name" value="DUF2011"/>
    <property type="match status" value="1"/>
</dbReference>
<protein>
    <submittedName>
        <fullName evidence="2">CYFA0S02e04104g1_1</fullName>
    </submittedName>
</protein>
<gene>
    <name evidence="2" type="ORF">CYFA0S_02e04104g</name>
</gene>